<reference evidence="4 5" key="1">
    <citation type="submission" date="2019-08" db="EMBL/GenBank/DDBJ databases">
        <title>Bradymonadales sp. TMQ2.</title>
        <authorList>
            <person name="Liang Q."/>
        </authorList>
    </citation>
    <scope>NUCLEOTIDE SEQUENCE [LARGE SCALE GENOMIC DNA]</scope>
    <source>
        <strain evidence="4 5">TMQ2</strain>
    </source>
</reference>
<dbReference type="InterPro" id="IPR019734">
    <property type="entry name" value="TPR_rpt"/>
</dbReference>
<dbReference type="Proteomes" id="UP000321046">
    <property type="component" value="Unassembled WGS sequence"/>
</dbReference>
<evidence type="ECO:0000256" key="3">
    <source>
        <dbReference type="SAM" id="Phobius"/>
    </source>
</evidence>
<feature type="repeat" description="TPR" evidence="1">
    <location>
        <begin position="911"/>
        <end position="944"/>
    </location>
</feature>
<evidence type="ECO:0000313" key="4">
    <source>
        <dbReference type="EMBL" id="TXD31966.1"/>
    </source>
</evidence>
<evidence type="ECO:0000256" key="1">
    <source>
        <dbReference type="PROSITE-ProRule" id="PRU00339"/>
    </source>
</evidence>
<dbReference type="SMART" id="SM00028">
    <property type="entry name" value="TPR"/>
    <property type="match status" value="4"/>
</dbReference>
<feature type="compositionally biased region" description="Basic and acidic residues" evidence="2">
    <location>
        <begin position="553"/>
        <end position="567"/>
    </location>
</feature>
<organism evidence="4 5">
    <name type="scientific">Lujinxingia vulgaris</name>
    <dbReference type="NCBI Taxonomy" id="2600176"/>
    <lineage>
        <taxon>Bacteria</taxon>
        <taxon>Deltaproteobacteria</taxon>
        <taxon>Bradymonadales</taxon>
        <taxon>Lujinxingiaceae</taxon>
        <taxon>Lujinxingia</taxon>
    </lineage>
</organism>
<dbReference type="SUPFAM" id="SSF48452">
    <property type="entry name" value="TPR-like"/>
    <property type="match status" value="2"/>
</dbReference>
<feature type="region of interest" description="Disordered" evidence="2">
    <location>
        <begin position="414"/>
        <end position="433"/>
    </location>
</feature>
<feature type="region of interest" description="Disordered" evidence="2">
    <location>
        <begin position="553"/>
        <end position="574"/>
    </location>
</feature>
<gene>
    <name evidence="4" type="ORF">FRC96_19695</name>
</gene>
<keyword evidence="3" id="KW-1133">Transmembrane helix</keyword>
<sequence length="1007" mass="110341">MHRAKKALDRGDAVRGLVQLVEGLRRNPERDDALDLLLYVYTRQIEHPGVESDVLRALEGNPARGELLGLLEVELREREKVSMARALVQLAREQGVAVIAPREEASPGEAPAPADEESAEEVGADASSEQADALSASDEVSRSEAPQSDEQGSVGAGEVNAGRPDPVDVQRAQVMRREVGLPTTDEIERRHPRRPRKRRAALMGVLLVVVLVGGMSAWAGWDHARRARLVAAIDGELVSLNHLDEGALDEVLAMARRSDRQGREVVEREVFARALRAVESAEEVDEREALRERLGDDVSTEWGMAARSLLASASAQWEEATEYAVLAERTHPGRLATLYARGRLCEARGQWSCAQGAYQRVLGQHERFEGARTAMMRLAAHRYDRELWDHHRAALSGEHCYTTLSWVNPFEGADEASSSNAGEPTGEAPTPDEGFCRAYGALAQAVEGHHEGGAWEASRVEAAVGRAPVLAAAQVVAGLASVDDYDPEAARDFFSGALSDPGLRPGFYRRVQIVGPEALVAVGRPDLALSLTVAVPDNAALLARVDESEAQARAEAIERRESARPEHLSAPPQARGELEARALLARARVLRELGATEHAVHTLELLLGLEGWADRARLELVRVHVVGGRQRVARLIAGQIQDADLQGRARAALALASGAFEQVVEHRSDADHWDDRRSRSLGYLALKRGRDAAASLNGELALEPTRLRVYARLGELPESFESTMERWNQVDPRGVSHLVDLGAAAFWRRNLALASDYFERAHAIAPDHPEVNWHLGLIARLEDSTARARGYFRKSWRGDENDASLLIELGSVHLDFERYEMAREAFLLAVLRDRRSVAAVAGLGRAYELGDPARGRRDLPQLLRDYSSSPRYAPAVAEMNKWLAILHGARQGDEAAAPFLARARQEVGDRADVLVELGLFHLARGEGSLAREHFALALQKNPTLPAPHWGLARLALDDGERERAATHLDRLEALGASPPWPTRAETLRREFALADADDAPDGAEDRE</sequence>
<comment type="caution">
    <text evidence="4">The sequence shown here is derived from an EMBL/GenBank/DDBJ whole genome shotgun (WGS) entry which is preliminary data.</text>
</comment>
<dbReference type="Gene3D" id="1.25.40.10">
    <property type="entry name" value="Tetratricopeptide repeat domain"/>
    <property type="match status" value="1"/>
</dbReference>
<dbReference type="PROSITE" id="PS50005">
    <property type="entry name" value="TPR"/>
    <property type="match status" value="1"/>
</dbReference>
<keyword evidence="3" id="KW-0812">Transmembrane</keyword>
<dbReference type="AlphaFoldDB" id="A0A5C6WVX9"/>
<evidence type="ECO:0000256" key="2">
    <source>
        <dbReference type="SAM" id="MobiDB-lite"/>
    </source>
</evidence>
<dbReference type="InterPro" id="IPR011990">
    <property type="entry name" value="TPR-like_helical_dom_sf"/>
</dbReference>
<keyword evidence="3" id="KW-0472">Membrane</keyword>
<feature type="compositionally biased region" description="Acidic residues" evidence="2">
    <location>
        <begin position="114"/>
        <end position="123"/>
    </location>
</feature>
<evidence type="ECO:0000313" key="5">
    <source>
        <dbReference type="Proteomes" id="UP000321046"/>
    </source>
</evidence>
<feature type="transmembrane region" description="Helical" evidence="3">
    <location>
        <begin position="200"/>
        <end position="221"/>
    </location>
</feature>
<name>A0A5C6WVX9_9DELT</name>
<proteinExistence type="predicted"/>
<accession>A0A5C6WVX9</accession>
<keyword evidence="1" id="KW-0802">TPR repeat</keyword>
<protein>
    <submittedName>
        <fullName evidence="4">Uncharacterized protein</fullName>
    </submittedName>
</protein>
<feature type="region of interest" description="Disordered" evidence="2">
    <location>
        <begin position="99"/>
        <end position="167"/>
    </location>
</feature>
<dbReference type="EMBL" id="VOSL01000143">
    <property type="protein sequence ID" value="TXD31966.1"/>
    <property type="molecule type" value="Genomic_DNA"/>
</dbReference>